<organism evidence="2 3">
    <name type="scientific">Tagetes erecta</name>
    <name type="common">African marigold</name>
    <dbReference type="NCBI Taxonomy" id="13708"/>
    <lineage>
        <taxon>Eukaryota</taxon>
        <taxon>Viridiplantae</taxon>
        <taxon>Streptophyta</taxon>
        <taxon>Embryophyta</taxon>
        <taxon>Tracheophyta</taxon>
        <taxon>Spermatophyta</taxon>
        <taxon>Magnoliopsida</taxon>
        <taxon>eudicotyledons</taxon>
        <taxon>Gunneridae</taxon>
        <taxon>Pentapetalae</taxon>
        <taxon>asterids</taxon>
        <taxon>campanulids</taxon>
        <taxon>Asterales</taxon>
        <taxon>Asteraceae</taxon>
        <taxon>Asteroideae</taxon>
        <taxon>Heliantheae alliance</taxon>
        <taxon>Tageteae</taxon>
        <taxon>Tagetes</taxon>
    </lineage>
</organism>
<dbReference type="PANTHER" id="PTHR36333">
    <property type="entry name" value="DIMETHYLALLYL, ADENOSINE TRNA METHYLTHIOTRANSFERASE"/>
    <property type="match status" value="1"/>
</dbReference>
<proteinExistence type="predicted"/>
<protein>
    <submittedName>
        <fullName evidence="2">Uncharacterized protein</fullName>
    </submittedName>
</protein>
<dbReference type="Proteomes" id="UP001229421">
    <property type="component" value="Unassembled WGS sequence"/>
</dbReference>
<dbReference type="EMBL" id="JAUHHV010000001">
    <property type="protein sequence ID" value="KAK1438711.1"/>
    <property type="molecule type" value="Genomic_DNA"/>
</dbReference>
<comment type="caution">
    <text evidence="2">The sequence shown here is derived from an EMBL/GenBank/DDBJ whole genome shotgun (WGS) entry which is preliminary data.</text>
</comment>
<dbReference type="AlphaFoldDB" id="A0AAD8LGG3"/>
<accession>A0AAD8LGG3</accession>
<dbReference type="PANTHER" id="PTHR36333:SF1">
    <property type="entry name" value="DIMETHYLALLYL, ADENOSINE TRNA METHYLTHIOTRANSFERASE"/>
    <property type="match status" value="1"/>
</dbReference>
<evidence type="ECO:0000313" key="3">
    <source>
        <dbReference type="Proteomes" id="UP001229421"/>
    </source>
</evidence>
<feature type="coiled-coil region" evidence="1">
    <location>
        <begin position="63"/>
        <end position="90"/>
    </location>
</feature>
<keyword evidence="3" id="KW-1185">Reference proteome</keyword>
<dbReference type="GO" id="GO:0009570">
    <property type="term" value="C:chloroplast stroma"/>
    <property type="evidence" value="ECO:0007669"/>
    <property type="project" value="TreeGrafter"/>
</dbReference>
<reference evidence="2" key="1">
    <citation type="journal article" date="2023" name="bioRxiv">
        <title>Improved chromosome-level genome assembly for marigold (Tagetes erecta).</title>
        <authorList>
            <person name="Jiang F."/>
            <person name="Yuan L."/>
            <person name="Wang S."/>
            <person name="Wang H."/>
            <person name="Xu D."/>
            <person name="Wang A."/>
            <person name="Fan W."/>
        </authorList>
    </citation>
    <scope>NUCLEOTIDE SEQUENCE</scope>
    <source>
        <strain evidence="2">WSJ</strain>
        <tissue evidence="2">Leaf</tissue>
    </source>
</reference>
<gene>
    <name evidence="2" type="ORF">QVD17_04521</name>
</gene>
<name>A0AAD8LGG3_TARER</name>
<sequence>MAGTFALGLSTSSTAAFTSISINRIRTFPNFRTKIRCIGWDPEGILGPPSTGHLARREFQRRLEKDADAREHFQRQIQEENERRRALRESRREPDTLEQLVEYFLDTEAQELEFEIARMRPKLTDEFFSHLKVELGQLRFAVQKTEDMEDRVIELEALQKALLKGIEAYDKLQANIVKAKDNLNKIFTSKDVQATLLDMVEKNEINKSLLALLDENIASARRSNQLQAAEYMEKVRGAVRKYYTV</sequence>
<evidence type="ECO:0000313" key="2">
    <source>
        <dbReference type="EMBL" id="KAK1438711.1"/>
    </source>
</evidence>
<keyword evidence="1" id="KW-0175">Coiled coil</keyword>
<evidence type="ECO:0000256" key="1">
    <source>
        <dbReference type="SAM" id="Coils"/>
    </source>
</evidence>